<dbReference type="AlphaFoldDB" id="A0A4S8N7G9"/>
<evidence type="ECO:0000313" key="4">
    <source>
        <dbReference type="Proteomes" id="UP000307087"/>
    </source>
</evidence>
<name>A0A4S8N7G9_9ACTN</name>
<dbReference type="OrthoDB" id="3787120at2"/>
<keyword evidence="4" id="KW-1185">Reference proteome</keyword>
<sequence length="205" mass="21122">MHHLRPTAIAGLLMVLVPSAAALSSCGFDYPTDRVSTIAAGQNNRDASVDALGIRVLATATGEGRLIGSLANNLKDPASLVDVSGEGLTVNIAEPIEVAGRGGVNLVDQPQVSISGKFTAGDVIDLVLTFDTDETISLEVPVVKPCFQYSEVPTEAAEEGAAADAAADEELIEQTGESESAHGEESGDATFVCDHETPHAEEGGH</sequence>
<comment type="caution">
    <text evidence="3">The sequence shown here is derived from an EMBL/GenBank/DDBJ whole genome shotgun (WGS) entry which is preliminary data.</text>
</comment>
<reference evidence="3 4" key="1">
    <citation type="journal article" date="2009" name="Int. J. Syst. Evol. Microbiol.">
        <title>Nocardioides caeni sp. nov., isolated from wastewater.</title>
        <authorList>
            <person name="Yoon J.H."/>
            <person name="Kang S.J."/>
            <person name="Park S."/>
            <person name="Kim W."/>
            <person name="Oh T.K."/>
        </authorList>
    </citation>
    <scope>NUCLEOTIDE SEQUENCE [LARGE SCALE GENOMIC DNA]</scope>
    <source>
        <strain evidence="3 4">DSM 23134</strain>
    </source>
</reference>
<proteinExistence type="predicted"/>
<dbReference type="Proteomes" id="UP000307087">
    <property type="component" value="Unassembled WGS sequence"/>
</dbReference>
<gene>
    <name evidence="3" type="ORF">E9934_12375</name>
</gene>
<feature type="signal peptide" evidence="2">
    <location>
        <begin position="1"/>
        <end position="22"/>
    </location>
</feature>
<keyword evidence="2" id="KW-0732">Signal</keyword>
<dbReference type="RefSeq" id="WP_136563190.1">
    <property type="nucleotide sequence ID" value="NZ_BAABLS010000004.1"/>
</dbReference>
<evidence type="ECO:0000313" key="3">
    <source>
        <dbReference type="EMBL" id="THV12138.1"/>
    </source>
</evidence>
<feature type="region of interest" description="Disordered" evidence="1">
    <location>
        <begin position="155"/>
        <end position="205"/>
    </location>
</feature>
<evidence type="ECO:0000256" key="2">
    <source>
        <dbReference type="SAM" id="SignalP"/>
    </source>
</evidence>
<organism evidence="3 4">
    <name type="scientific">Nocardioides caeni</name>
    <dbReference type="NCBI Taxonomy" id="574700"/>
    <lineage>
        <taxon>Bacteria</taxon>
        <taxon>Bacillati</taxon>
        <taxon>Actinomycetota</taxon>
        <taxon>Actinomycetes</taxon>
        <taxon>Propionibacteriales</taxon>
        <taxon>Nocardioidaceae</taxon>
        <taxon>Nocardioides</taxon>
    </lineage>
</organism>
<accession>A0A4S8N7G9</accession>
<evidence type="ECO:0008006" key="5">
    <source>
        <dbReference type="Google" id="ProtNLM"/>
    </source>
</evidence>
<dbReference type="EMBL" id="STGW01000007">
    <property type="protein sequence ID" value="THV12138.1"/>
    <property type="molecule type" value="Genomic_DNA"/>
</dbReference>
<feature type="compositionally biased region" description="Basic and acidic residues" evidence="1">
    <location>
        <begin position="193"/>
        <end position="205"/>
    </location>
</feature>
<feature type="chain" id="PRO_5038926628" description="Copper chaperone PCu(A)C" evidence="2">
    <location>
        <begin position="23"/>
        <end position="205"/>
    </location>
</feature>
<evidence type="ECO:0000256" key="1">
    <source>
        <dbReference type="SAM" id="MobiDB-lite"/>
    </source>
</evidence>
<dbReference type="PROSITE" id="PS51257">
    <property type="entry name" value="PROKAR_LIPOPROTEIN"/>
    <property type="match status" value="1"/>
</dbReference>
<protein>
    <recommendedName>
        <fullName evidence="5">Copper chaperone PCu(A)C</fullName>
    </recommendedName>
</protein>